<sequence>MKNIFITLVLFSAVSFSAQAQYEFPEWGIGGSVGMVRPYSDTRINDTQRAFALDLFWNYSPYLPFSFEAQTGRLAGGGATADPYGRFFVNDYLALDLHGDLQLGEVVDFQGNFLLERLKGFYSGIGVGAMFNNLTSIQRVDPTNSTYIFPGKEKSVSILVPLRWGYEFKVFNYYDVPIISINLNYTHYLTFAESLDGYDDPSSKFKNNAQDMYRYISVGVKLNFGNTRQYFKPIR</sequence>
<dbReference type="EMBL" id="JADFFL010000002">
    <property type="protein sequence ID" value="MBE9661339.1"/>
    <property type="molecule type" value="Genomic_DNA"/>
</dbReference>
<evidence type="ECO:0000313" key="3">
    <source>
        <dbReference type="Proteomes" id="UP000622475"/>
    </source>
</evidence>
<protein>
    <recommendedName>
        <fullName evidence="4">Outer membrane protein with beta-barrel domain</fullName>
    </recommendedName>
</protein>
<proteinExistence type="predicted"/>
<evidence type="ECO:0000256" key="1">
    <source>
        <dbReference type="SAM" id="SignalP"/>
    </source>
</evidence>
<gene>
    <name evidence="2" type="ORF">IRJ16_05545</name>
</gene>
<keyword evidence="3" id="KW-1185">Reference proteome</keyword>
<dbReference type="Proteomes" id="UP000622475">
    <property type="component" value="Unassembled WGS sequence"/>
</dbReference>
<dbReference type="RefSeq" id="WP_194110534.1">
    <property type="nucleotide sequence ID" value="NZ_JADFFL010000002.1"/>
</dbReference>
<reference evidence="2" key="1">
    <citation type="submission" date="2020-10" db="EMBL/GenBank/DDBJ databases">
        <title>Mucilaginibacter mali sp. nov., isolated from rhizosphere soil of apple orchard.</title>
        <authorList>
            <person name="Lee J.-S."/>
            <person name="Kim H.S."/>
            <person name="Kim J.-S."/>
        </authorList>
    </citation>
    <scope>NUCLEOTIDE SEQUENCE</scope>
    <source>
        <strain evidence="2">KCTC 22746</strain>
    </source>
</reference>
<accession>A0A929PVP4</accession>
<organism evidence="2 3">
    <name type="scientific">Mucilaginibacter myungsuensis</name>
    <dbReference type="NCBI Taxonomy" id="649104"/>
    <lineage>
        <taxon>Bacteria</taxon>
        <taxon>Pseudomonadati</taxon>
        <taxon>Bacteroidota</taxon>
        <taxon>Sphingobacteriia</taxon>
        <taxon>Sphingobacteriales</taxon>
        <taxon>Sphingobacteriaceae</taxon>
        <taxon>Mucilaginibacter</taxon>
    </lineage>
</organism>
<evidence type="ECO:0000313" key="2">
    <source>
        <dbReference type="EMBL" id="MBE9661339.1"/>
    </source>
</evidence>
<name>A0A929PVP4_9SPHI</name>
<feature type="signal peptide" evidence="1">
    <location>
        <begin position="1"/>
        <end position="20"/>
    </location>
</feature>
<evidence type="ECO:0008006" key="4">
    <source>
        <dbReference type="Google" id="ProtNLM"/>
    </source>
</evidence>
<dbReference type="AlphaFoldDB" id="A0A929PVP4"/>
<feature type="chain" id="PRO_5037391682" description="Outer membrane protein with beta-barrel domain" evidence="1">
    <location>
        <begin position="21"/>
        <end position="235"/>
    </location>
</feature>
<keyword evidence="1" id="KW-0732">Signal</keyword>
<comment type="caution">
    <text evidence="2">The sequence shown here is derived from an EMBL/GenBank/DDBJ whole genome shotgun (WGS) entry which is preliminary data.</text>
</comment>